<feature type="domain" description="SAC" evidence="4">
    <location>
        <begin position="172"/>
        <end position="512"/>
    </location>
</feature>
<comment type="similarity">
    <text evidence="2">In the central section; belongs to the inositol 1,4,5-trisphosphate 5-phosphatase family.</text>
</comment>
<dbReference type="GO" id="GO:0004439">
    <property type="term" value="F:phosphatidylinositol-4,5-bisphosphate 5-phosphatase activity"/>
    <property type="evidence" value="ECO:0007669"/>
    <property type="project" value="UniProtKB-EC"/>
</dbReference>
<dbReference type="PANTHER" id="PTHR45662">
    <property type="entry name" value="PHOSPHATIDYLINOSITIDE PHOSPHATASE SAC1"/>
    <property type="match status" value="1"/>
</dbReference>
<organism evidence="5 6">
    <name type="scientific">Dimargaris verticillata</name>
    <dbReference type="NCBI Taxonomy" id="2761393"/>
    <lineage>
        <taxon>Eukaryota</taxon>
        <taxon>Fungi</taxon>
        <taxon>Fungi incertae sedis</taxon>
        <taxon>Zoopagomycota</taxon>
        <taxon>Kickxellomycotina</taxon>
        <taxon>Dimargaritomycetes</taxon>
        <taxon>Dimargaritales</taxon>
        <taxon>Dimargaritaceae</taxon>
        <taxon>Dimargaris</taxon>
    </lineage>
</organism>
<dbReference type="Proteomes" id="UP001151582">
    <property type="component" value="Unassembled WGS sequence"/>
</dbReference>
<sequence>MGSQRFHRVYVRNSPRAIALCPTQGQQRDRPDSLPLVLVVSLHQPSREALGPDTGLRASLPDLTTVTVQLEPPAVLRDFVPVAQDAVYGCIGLIYHERDVYMALITDCSFVCRILPHEPVYSLQRVAFLSLTTSRYDDWTRFDSLPSEYDEPTTGPGPRSTSLYGTHPCHTLAQYLASSSFYFSPNADLTRNLQSRHTDSLSREAEFPYNRKYLWNTFMLQPFLKFRHHLDSRLQQAFDEFGVLIPLIQGYATSHLLPHLTRGHGQLTLISRRSSGRAGARFLTRGLDDAGNVANEVETEVTCLLDDQCFSVVILRGSVPVFWEQSGVQLTEHKVQLTRSAEATEPAFQLHLQDLLQRYRRVHVVDLLKERDNSAESVLSQAYQHQIVQTQLPQLIHYTPFDYSAVCRGDNVEAIQLLVKHVLGDLQDYGYFSLRLTDLTVQSHQRGIFRVNCLDCLDRTNVAQNALSWAVFRYYLKDRLKATDLDTLLYVQQIHTQAWVQNGDTLSHQYAGTGALRSNMTRSTKSTWSGMFQDMTKSISRLYQGKMKDPSKQHVMDTLLGKRAESRKIRVYLDSLVALRQQLQRHEAQFLRRHQLTLFVTTFNAGGADPHAGFLNKWLKHAQVSQLPDIFAFGFQEIVDLNVYELMSASSNKPMSWEYRILQELKALSLDGSPNQEPVDYVTLTSEHL</sequence>
<dbReference type="Pfam" id="PF02383">
    <property type="entry name" value="Syja_N"/>
    <property type="match status" value="1"/>
</dbReference>
<accession>A0A9W8B585</accession>
<dbReference type="GO" id="GO:0043812">
    <property type="term" value="F:phosphatidylinositol-4-phosphate phosphatase activity"/>
    <property type="evidence" value="ECO:0007669"/>
    <property type="project" value="TreeGrafter"/>
</dbReference>
<dbReference type="EMBL" id="JANBQB010000515">
    <property type="protein sequence ID" value="KAJ1975558.1"/>
    <property type="molecule type" value="Genomic_DNA"/>
</dbReference>
<comment type="similarity">
    <text evidence="1">Belongs to the synaptojanin family.</text>
</comment>
<keyword evidence="5" id="KW-0378">Hydrolase</keyword>
<dbReference type="InterPro" id="IPR002013">
    <property type="entry name" value="SAC_dom"/>
</dbReference>
<evidence type="ECO:0000256" key="2">
    <source>
        <dbReference type="ARBA" id="ARBA00009678"/>
    </source>
</evidence>
<evidence type="ECO:0000256" key="1">
    <source>
        <dbReference type="ARBA" id="ARBA00008943"/>
    </source>
</evidence>
<proteinExistence type="inferred from homology"/>
<dbReference type="SUPFAM" id="SSF56219">
    <property type="entry name" value="DNase I-like"/>
    <property type="match status" value="1"/>
</dbReference>
<evidence type="ECO:0000259" key="4">
    <source>
        <dbReference type="PROSITE" id="PS50275"/>
    </source>
</evidence>
<keyword evidence="6" id="KW-1185">Reference proteome</keyword>
<dbReference type="PANTHER" id="PTHR45662:SF2">
    <property type="entry name" value="PHOSPHATIDYLINOSITOL-3-PHOSPHATASE SAC1"/>
    <property type="match status" value="1"/>
</dbReference>
<reference evidence="5" key="1">
    <citation type="submission" date="2022-07" db="EMBL/GenBank/DDBJ databases">
        <title>Phylogenomic reconstructions and comparative analyses of Kickxellomycotina fungi.</title>
        <authorList>
            <person name="Reynolds N.K."/>
            <person name="Stajich J.E."/>
            <person name="Barry K."/>
            <person name="Grigoriev I.V."/>
            <person name="Crous P."/>
            <person name="Smith M.E."/>
        </authorList>
    </citation>
    <scope>NUCLEOTIDE SEQUENCE</scope>
    <source>
        <strain evidence="5">RSA 567</strain>
    </source>
</reference>
<comment type="caution">
    <text evidence="5">The sequence shown here is derived from an EMBL/GenBank/DDBJ whole genome shotgun (WGS) entry which is preliminary data.</text>
</comment>
<dbReference type="GO" id="GO:0005783">
    <property type="term" value="C:endoplasmic reticulum"/>
    <property type="evidence" value="ECO:0007669"/>
    <property type="project" value="TreeGrafter"/>
</dbReference>
<evidence type="ECO:0000256" key="3">
    <source>
        <dbReference type="ARBA" id="ARBA00013044"/>
    </source>
</evidence>
<feature type="non-terminal residue" evidence="5">
    <location>
        <position position="689"/>
    </location>
</feature>
<dbReference type="OrthoDB" id="405996at2759"/>
<dbReference type="GO" id="GO:0046856">
    <property type="term" value="P:phosphatidylinositol dephosphorylation"/>
    <property type="evidence" value="ECO:0007669"/>
    <property type="project" value="InterPro"/>
</dbReference>
<dbReference type="EC" id="3.1.3.36" evidence="3"/>
<evidence type="ECO:0000313" key="5">
    <source>
        <dbReference type="EMBL" id="KAJ1975558.1"/>
    </source>
</evidence>
<protein>
    <recommendedName>
        <fullName evidence="3">phosphoinositide 5-phosphatase</fullName>
        <ecNumber evidence="3">3.1.3.36</ecNumber>
    </recommendedName>
</protein>
<dbReference type="AlphaFoldDB" id="A0A9W8B585"/>
<dbReference type="PROSITE" id="PS50275">
    <property type="entry name" value="SAC"/>
    <property type="match status" value="1"/>
</dbReference>
<dbReference type="InterPro" id="IPR000300">
    <property type="entry name" value="IPPc"/>
</dbReference>
<dbReference type="Pfam" id="PF22669">
    <property type="entry name" value="Exo_endo_phos2"/>
    <property type="match status" value="1"/>
</dbReference>
<dbReference type="Gene3D" id="3.60.10.10">
    <property type="entry name" value="Endonuclease/exonuclease/phosphatase"/>
    <property type="match status" value="1"/>
</dbReference>
<evidence type="ECO:0000313" key="6">
    <source>
        <dbReference type="Proteomes" id="UP001151582"/>
    </source>
</evidence>
<name>A0A9W8B585_9FUNG</name>
<dbReference type="InterPro" id="IPR036691">
    <property type="entry name" value="Endo/exonu/phosph_ase_sf"/>
</dbReference>
<gene>
    <name evidence="5" type="primary">syj1</name>
    <name evidence="5" type="ORF">H4R34_004294</name>
</gene>